<dbReference type="InterPro" id="IPR055411">
    <property type="entry name" value="LRR_FXL15/At3g58940/PEG3-like"/>
</dbReference>
<dbReference type="EMBL" id="QEFC01000084">
    <property type="protein sequence ID" value="KAE9466582.1"/>
    <property type="molecule type" value="Genomic_DNA"/>
</dbReference>
<organism evidence="2 3">
    <name type="scientific">Rhododendron williamsianum</name>
    <dbReference type="NCBI Taxonomy" id="262921"/>
    <lineage>
        <taxon>Eukaryota</taxon>
        <taxon>Viridiplantae</taxon>
        <taxon>Streptophyta</taxon>
        <taxon>Embryophyta</taxon>
        <taxon>Tracheophyta</taxon>
        <taxon>Spermatophyta</taxon>
        <taxon>Magnoliopsida</taxon>
        <taxon>eudicotyledons</taxon>
        <taxon>Gunneridae</taxon>
        <taxon>Pentapetalae</taxon>
        <taxon>asterids</taxon>
        <taxon>Ericales</taxon>
        <taxon>Ericaceae</taxon>
        <taxon>Ericoideae</taxon>
        <taxon>Rhodoreae</taxon>
        <taxon>Rhododendron</taxon>
    </lineage>
</organism>
<dbReference type="Pfam" id="PF24758">
    <property type="entry name" value="LRR_At5g56370"/>
    <property type="match status" value="1"/>
</dbReference>
<evidence type="ECO:0000259" key="1">
    <source>
        <dbReference type="Pfam" id="PF24758"/>
    </source>
</evidence>
<accession>A0A6A4MBH6</accession>
<evidence type="ECO:0000313" key="2">
    <source>
        <dbReference type="EMBL" id="KAE9466582.1"/>
    </source>
</evidence>
<keyword evidence="3" id="KW-1185">Reference proteome</keyword>
<protein>
    <recommendedName>
        <fullName evidence="1">F-box/LRR-repeat protein 15/At3g58940/PEG3-like LRR domain-containing protein</fullName>
    </recommendedName>
</protein>
<reference evidence="2 3" key="1">
    <citation type="journal article" date="2019" name="Genome Biol. Evol.">
        <title>The Rhododendron genome and chromosomal organization provide insight into shared whole-genome duplications across the heath family (Ericaceae).</title>
        <authorList>
            <person name="Soza V.L."/>
            <person name="Lindsley D."/>
            <person name="Waalkes A."/>
            <person name="Ramage E."/>
            <person name="Patwardhan R.P."/>
            <person name="Burton J.N."/>
            <person name="Adey A."/>
            <person name="Kumar A."/>
            <person name="Qiu R."/>
            <person name="Shendure J."/>
            <person name="Hall B."/>
        </authorList>
    </citation>
    <scope>NUCLEOTIDE SEQUENCE [LARGE SCALE GENOMIC DNA]</scope>
    <source>
        <strain evidence="2">RSF 1966-606</strain>
    </source>
</reference>
<feature type="non-terminal residue" evidence="2">
    <location>
        <position position="1"/>
    </location>
</feature>
<comment type="caution">
    <text evidence="2">The sequence shown here is derived from an EMBL/GenBank/DDBJ whole genome shotgun (WGS) entry which is preliminary data.</text>
</comment>
<name>A0A6A4MBH6_9ERIC</name>
<feature type="domain" description="F-box/LRR-repeat protein 15/At3g58940/PEG3-like LRR" evidence="1">
    <location>
        <begin position="86"/>
        <end position="192"/>
    </location>
</feature>
<dbReference type="AlphaFoldDB" id="A0A6A4MBH6"/>
<gene>
    <name evidence="2" type="ORF">C3L33_01531</name>
</gene>
<dbReference type="OrthoDB" id="1939276at2759"/>
<evidence type="ECO:0000313" key="3">
    <source>
        <dbReference type="Proteomes" id="UP000428333"/>
    </source>
</evidence>
<dbReference type="Proteomes" id="UP000428333">
    <property type="component" value="Linkage Group LG01"/>
</dbReference>
<proteinExistence type="predicted"/>
<sequence>MLRMDNGGKGESDGEVTDAAVNGAMRLDTKVGIGWMWGPLSGAQLESAIPTSAVAGTEPAGTVVAETDDESQKKENSLYSGVDRIRKGTEEVHFEFHDGEYPLDKKDRYELPQHLYTNSSFRELRFVRCRVSPKGDIGWRSLGKLSIGDVKLSDDLVQKILSGCPALEMLEFDGGDIQDFERIQAEFRGLLSSFVHLKSLAVGEWALQ</sequence>
<dbReference type="SUPFAM" id="SSF52047">
    <property type="entry name" value="RNI-like"/>
    <property type="match status" value="1"/>
</dbReference>
<feature type="non-terminal residue" evidence="2">
    <location>
        <position position="208"/>
    </location>
</feature>